<dbReference type="SUPFAM" id="SSF56672">
    <property type="entry name" value="DNA/RNA polymerases"/>
    <property type="match status" value="1"/>
</dbReference>
<dbReference type="Pfam" id="PF00078">
    <property type="entry name" value="RVT_1"/>
    <property type="match status" value="1"/>
</dbReference>
<comment type="similarity">
    <text evidence="1">Belongs to the bacterial reverse transcriptase family.</text>
</comment>
<dbReference type="PROSITE" id="PS50878">
    <property type="entry name" value="RT_POL"/>
    <property type="match status" value="1"/>
</dbReference>
<dbReference type="InterPro" id="IPR051083">
    <property type="entry name" value="GrpII_Intron_Splice-Mob/Def"/>
</dbReference>
<dbReference type="PANTHER" id="PTHR34047:SF8">
    <property type="entry name" value="PROTEIN YKFC"/>
    <property type="match status" value="1"/>
</dbReference>
<dbReference type="CDD" id="cd01646">
    <property type="entry name" value="RT_Bac_retron_I"/>
    <property type="match status" value="1"/>
</dbReference>
<gene>
    <name evidence="4" type="ORF">BECKSD772E_GA0070983_100158</name>
    <name evidence="3" type="ORF">BECKSD772F_GA0070984_100159</name>
</gene>
<accession>A0A450YAR1</accession>
<dbReference type="GO" id="GO:0003964">
    <property type="term" value="F:RNA-directed DNA polymerase activity"/>
    <property type="evidence" value="ECO:0007669"/>
    <property type="project" value="UniProtKB-KW"/>
</dbReference>
<evidence type="ECO:0000313" key="3">
    <source>
        <dbReference type="EMBL" id="VFK36394.1"/>
    </source>
</evidence>
<dbReference type="AlphaFoldDB" id="A0A450YAR1"/>
<dbReference type="InterPro" id="IPR000477">
    <property type="entry name" value="RT_dom"/>
</dbReference>
<evidence type="ECO:0000313" key="4">
    <source>
        <dbReference type="EMBL" id="VFK38630.1"/>
    </source>
</evidence>
<protein>
    <submittedName>
        <fullName evidence="4">Retron-type reverse transcriptase</fullName>
    </submittedName>
</protein>
<dbReference type="EMBL" id="CAADFU010000001">
    <property type="protein sequence ID" value="VFK38630.1"/>
    <property type="molecule type" value="Genomic_DNA"/>
</dbReference>
<dbReference type="PANTHER" id="PTHR34047">
    <property type="entry name" value="NUCLEAR INTRON MATURASE 1, MITOCHONDRIAL-RELATED"/>
    <property type="match status" value="1"/>
</dbReference>
<dbReference type="EMBL" id="CAADFR010000001">
    <property type="protein sequence ID" value="VFK36394.1"/>
    <property type="molecule type" value="Genomic_DNA"/>
</dbReference>
<keyword evidence="4" id="KW-0548">Nucleotidyltransferase</keyword>
<evidence type="ECO:0000256" key="1">
    <source>
        <dbReference type="ARBA" id="ARBA00034120"/>
    </source>
</evidence>
<keyword evidence="4" id="KW-0808">Transferase</keyword>
<proteinExistence type="inferred from homology"/>
<name>A0A450YAR1_9GAMM</name>
<sequence length="354" mass="41316">MKRIGGLWEKVTAFDNLYLAWRKARAGKAARPTVTRFELDLERNLLALQTALRTRTYRPGEYYLFEIYDRKPRVIAAAPFPDRVVHHALMNPVEPLLDRRLIHDCYACRVGKGVHAAVRRYQAWARRYAYVLKVDVRRYFPSIDHDILKAKLRRRIKDRNVLWLFDTLIDSAPNAGSPGVLFPGDDLVTLMERRCGLPIGNLTSQFLGNLYLDDPDHYLKEVCGVRAYLRYVDDLILLDDDKRRLWDIKGKIDEFLARERLCLHPDKVLVQPTGLGLDVLGYRVFPDRILLRRDNGYRYRRRLWAMQRDYRQGKITIHDVRASVAAWLGHTHHADSLALSWAVLYPVSFVCDFA</sequence>
<evidence type="ECO:0000259" key="2">
    <source>
        <dbReference type="PROSITE" id="PS50878"/>
    </source>
</evidence>
<keyword evidence="4" id="KW-0695">RNA-directed DNA polymerase</keyword>
<reference evidence="4" key="1">
    <citation type="submission" date="2019-02" db="EMBL/GenBank/DDBJ databases">
        <authorList>
            <person name="Gruber-Vodicka R. H."/>
            <person name="Seah K. B. B."/>
        </authorList>
    </citation>
    <scope>NUCLEOTIDE SEQUENCE</scope>
    <source>
        <strain evidence="4">BECK_S1320</strain>
        <strain evidence="3">BECK_S1321</strain>
    </source>
</reference>
<feature type="domain" description="Reverse transcriptase" evidence="2">
    <location>
        <begin position="1"/>
        <end position="284"/>
    </location>
</feature>
<dbReference type="InterPro" id="IPR043502">
    <property type="entry name" value="DNA/RNA_pol_sf"/>
</dbReference>
<organism evidence="4">
    <name type="scientific">Candidatus Kentrum sp. SD</name>
    <dbReference type="NCBI Taxonomy" id="2126332"/>
    <lineage>
        <taxon>Bacteria</taxon>
        <taxon>Pseudomonadati</taxon>
        <taxon>Pseudomonadota</taxon>
        <taxon>Gammaproteobacteria</taxon>
        <taxon>Candidatus Kentrum</taxon>
    </lineage>
</organism>